<feature type="region of interest" description="Disordered" evidence="2">
    <location>
        <begin position="1"/>
        <end position="22"/>
    </location>
</feature>
<dbReference type="PANTHER" id="PTHR18964:SF149">
    <property type="entry name" value="BIFUNCTIONAL UDP-N-ACETYLGLUCOSAMINE 2-EPIMERASE_N-ACETYLMANNOSAMINE KINASE"/>
    <property type="match status" value="1"/>
</dbReference>
<dbReference type="PANTHER" id="PTHR18964">
    <property type="entry name" value="ROK (REPRESSOR, ORF, KINASE) FAMILY"/>
    <property type="match status" value="1"/>
</dbReference>
<dbReference type="Pfam" id="PF00480">
    <property type="entry name" value="ROK"/>
    <property type="match status" value="1"/>
</dbReference>
<dbReference type="Gene3D" id="3.30.420.40">
    <property type="match status" value="2"/>
</dbReference>
<reference evidence="5" key="1">
    <citation type="journal article" date="2019" name="Int. J. Syst. Evol. Microbiol.">
        <title>The Global Catalogue of Microorganisms (GCM) 10K type strain sequencing project: providing services to taxonomists for standard genome sequencing and annotation.</title>
        <authorList>
            <consortium name="The Broad Institute Genomics Platform"/>
            <consortium name="The Broad Institute Genome Sequencing Center for Infectious Disease"/>
            <person name="Wu L."/>
            <person name="Ma J."/>
        </authorList>
    </citation>
    <scope>NUCLEOTIDE SEQUENCE [LARGE SCALE GENOMIC DNA]</scope>
    <source>
        <strain evidence="5">JCM 18952</strain>
    </source>
</reference>
<dbReference type="Proteomes" id="UP001501257">
    <property type="component" value="Unassembled WGS sequence"/>
</dbReference>
<dbReference type="Gene3D" id="1.10.10.10">
    <property type="entry name" value="Winged helix-like DNA-binding domain superfamily/Winged helix DNA-binding domain"/>
    <property type="match status" value="1"/>
</dbReference>
<keyword evidence="5" id="KW-1185">Reference proteome</keyword>
<comment type="caution">
    <text evidence="4">The sequence shown here is derived from an EMBL/GenBank/DDBJ whole genome shotgun (WGS) entry which is preliminary data.</text>
</comment>
<proteinExistence type="inferred from homology"/>
<organism evidence="4 5">
    <name type="scientific">Paeniglutamicibacter antarcticus</name>
    <dbReference type="NCBI Taxonomy" id="494023"/>
    <lineage>
        <taxon>Bacteria</taxon>
        <taxon>Bacillati</taxon>
        <taxon>Actinomycetota</taxon>
        <taxon>Actinomycetes</taxon>
        <taxon>Micrococcales</taxon>
        <taxon>Micrococcaceae</taxon>
        <taxon>Paeniglutamicibacter</taxon>
    </lineage>
</organism>
<evidence type="ECO:0000259" key="3">
    <source>
        <dbReference type="Pfam" id="PF09339"/>
    </source>
</evidence>
<evidence type="ECO:0000313" key="4">
    <source>
        <dbReference type="EMBL" id="GAA5227113.1"/>
    </source>
</evidence>
<protein>
    <submittedName>
        <fullName evidence="4">ROK family transcriptional regulator</fullName>
    </submittedName>
</protein>
<dbReference type="RefSeq" id="WP_210101639.1">
    <property type="nucleotide sequence ID" value="NZ_BAABLK010000027.1"/>
</dbReference>
<evidence type="ECO:0000313" key="5">
    <source>
        <dbReference type="Proteomes" id="UP001501257"/>
    </source>
</evidence>
<dbReference type="Pfam" id="PF09339">
    <property type="entry name" value="HTH_IclR"/>
    <property type="match status" value="1"/>
</dbReference>
<dbReference type="InterPro" id="IPR005471">
    <property type="entry name" value="Tscrpt_reg_IclR_N"/>
</dbReference>
<dbReference type="EMBL" id="BAABLK010000027">
    <property type="protein sequence ID" value="GAA5227113.1"/>
    <property type="molecule type" value="Genomic_DNA"/>
</dbReference>
<sequence length="409" mass="42361">MGKPERSAGDGPRNGRAHRGDDMRRLNTAAVMKHVFSHPGLSRSEIAAELGLSAASVTNITSTLLEAGLLRALPSPVGAQGRPRVPLEIDTQSSLVLGIHLGPRTSGVVLMSLDGREQASVLVPHAGKDPGESIDLVVAAAQRLMAEDATGRQLLGTGIATGGIVDRPAAVIIDNPGAGWRDVHVMDLLGGRLPCPVIVENNARAAAQSELLYGSGQRTNDFVLMVITADIGSVMVADGRIRAGFSQTAGQIAHLRVSDRAVRCSCGKTGCLMVMGSDDAVAVEAVRRGLGQVENIDHVLELALEGNELAIAVLEQRNRYVARAASQLIDIHDPELLVVAGTPAETPAVFASLVAEVARTAHGGAGAAGRVVLSSDHIFSLSLFAASTMVDAVLADPLAHAHSEGPSGL</sequence>
<feature type="domain" description="HTH iclR-type" evidence="3">
    <location>
        <begin position="29"/>
        <end position="72"/>
    </location>
</feature>
<evidence type="ECO:0000256" key="2">
    <source>
        <dbReference type="SAM" id="MobiDB-lite"/>
    </source>
</evidence>
<accession>A0ABP9TMZ2</accession>
<dbReference type="InterPro" id="IPR000600">
    <property type="entry name" value="ROK"/>
</dbReference>
<dbReference type="InterPro" id="IPR036390">
    <property type="entry name" value="WH_DNA-bd_sf"/>
</dbReference>
<dbReference type="InterPro" id="IPR036388">
    <property type="entry name" value="WH-like_DNA-bd_sf"/>
</dbReference>
<evidence type="ECO:0000256" key="1">
    <source>
        <dbReference type="ARBA" id="ARBA00006479"/>
    </source>
</evidence>
<name>A0ABP9TMZ2_9MICC</name>
<gene>
    <name evidence="4" type="ORF">GCM10025778_16460</name>
</gene>
<comment type="similarity">
    <text evidence="1">Belongs to the ROK (NagC/XylR) family.</text>
</comment>
<dbReference type="InterPro" id="IPR043129">
    <property type="entry name" value="ATPase_NBD"/>
</dbReference>
<dbReference type="SUPFAM" id="SSF46785">
    <property type="entry name" value="Winged helix' DNA-binding domain"/>
    <property type="match status" value="1"/>
</dbReference>
<dbReference type="SUPFAM" id="SSF53067">
    <property type="entry name" value="Actin-like ATPase domain"/>
    <property type="match status" value="1"/>
</dbReference>